<sequence>EAHLTIFNCLPVQSELEWPHGEIETIPGYFYHRSLNIPVAGGRSMALENMAIFNPAFGLYQLTNLSIQANKENVFIIKGNGTFKVNFPSRMIHTRSIEQTGHIRVLDCLEECCHGQIIFDLRGINYLTYDLSEKSYLSDKLDMPGGTYSVFYLPDGQQRIHLGQLRVTKASKLILMIHSLQHLGLKTIHLVSVEF</sequence>
<protein>
    <submittedName>
        <fullName evidence="1">GTP cyclohydrolase-2</fullName>
    </submittedName>
</protein>
<feature type="non-terminal residue" evidence="1">
    <location>
        <position position="1"/>
    </location>
</feature>
<dbReference type="GO" id="GO:0016787">
    <property type="term" value="F:hydrolase activity"/>
    <property type="evidence" value="ECO:0007669"/>
    <property type="project" value="UniProtKB-KW"/>
</dbReference>
<keyword evidence="1" id="KW-0378">Hydrolase</keyword>
<name>A0A0A9XDQ2_LYGHE</name>
<accession>A0A0A9XDQ2</accession>
<proteinExistence type="predicted"/>
<reference evidence="1" key="2">
    <citation type="submission" date="2014-07" db="EMBL/GenBank/DDBJ databases">
        <authorList>
            <person name="Hull J."/>
        </authorList>
    </citation>
    <scope>NUCLEOTIDE SEQUENCE</scope>
</reference>
<organism evidence="1">
    <name type="scientific">Lygus hesperus</name>
    <name type="common">Western plant bug</name>
    <dbReference type="NCBI Taxonomy" id="30085"/>
    <lineage>
        <taxon>Eukaryota</taxon>
        <taxon>Metazoa</taxon>
        <taxon>Ecdysozoa</taxon>
        <taxon>Arthropoda</taxon>
        <taxon>Hexapoda</taxon>
        <taxon>Insecta</taxon>
        <taxon>Pterygota</taxon>
        <taxon>Neoptera</taxon>
        <taxon>Paraneoptera</taxon>
        <taxon>Hemiptera</taxon>
        <taxon>Heteroptera</taxon>
        <taxon>Panheteroptera</taxon>
        <taxon>Cimicomorpha</taxon>
        <taxon>Miridae</taxon>
        <taxon>Mirini</taxon>
        <taxon>Lygus</taxon>
    </lineage>
</organism>
<gene>
    <name evidence="1" type="primary">ribA</name>
    <name evidence="1" type="ORF">CM83_6204</name>
</gene>
<dbReference type="AlphaFoldDB" id="A0A0A9XDQ2"/>
<reference evidence="1" key="1">
    <citation type="journal article" date="2014" name="PLoS ONE">
        <title>Transcriptome-Based Identification of ABC Transporters in the Western Tarnished Plant Bug Lygus hesperus.</title>
        <authorList>
            <person name="Hull J.J."/>
            <person name="Chaney K."/>
            <person name="Geib S.M."/>
            <person name="Fabrick J.A."/>
            <person name="Brent C.S."/>
            <person name="Walsh D."/>
            <person name="Lavine L.C."/>
        </authorList>
    </citation>
    <scope>NUCLEOTIDE SEQUENCE</scope>
</reference>
<evidence type="ECO:0000313" key="1">
    <source>
        <dbReference type="EMBL" id="JAG15215.1"/>
    </source>
</evidence>
<dbReference type="EMBL" id="GBHO01028389">
    <property type="protein sequence ID" value="JAG15215.1"/>
    <property type="molecule type" value="Transcribed_RNA"/>
</dbReference>
<feature type="non-terminal residue" evidence="1">
    <location>
        <position position="195"/>
    </location>
</feature>